<dbReference type="EMBL" id="AJWK01015761">
    <property type="status" value="NOT_ANNOTATED_CDS"/>
    <property type="molecule type" value="Genomic_DNA"/>
</dbReference>
<accession>A0A1B0CK57</accession>
<organism evidence="3 4">
    <name type="scientific">Lutzomyia longipalpis</name>
    <name type="common">Sand fly</name>
    <dbReference type="NCBI Taxonomy" id="7200"/>
    <lineage>
        <taxon>Eukaryota</taxon>
        <taxon>Metazoa</taxon>
        <taxon>Ecdysozoa</taxon>
        <taxon>Arthropoda</taxon>
        <taxon>Hexapoda</taxon>
        <taxon>Insecta</taxon>
        <taxon>Pterygota</taxon>
        <taxon>Neoptera</taxon>
        <taxon>Endopterygota</taxon>
        <taxon>Diptera</taxon>
        <taxon>Nematocera</taxon>
        <taxon>Psychodoidea</taxon>
        <taxon>Psychodidae</taxon>
        <taxon>Lutzomyia</taxon>
        <taxon>Lutzomyia</taxon>
    </lineage>
</organism>
<protein>
    <recommendedName>
        <fullName evidence="5">Alpha-and gamma-adaptin-binding protein p34</fullName>
    </recommendedName>
</protein>
<evidence type="ECO:0000256" key="1">
    <source>
        <dbReference type="SAM" id="MobiDB-lite"/>
    </source>
</evidence>
<dbReference type="Gene3D" id="3.40.50.11960">
    <property type="match status" value="1"/>
</dbReference>
<dbReference type="Proteomes" id="UP000092461">
    <property type="component" value="Unassembled WGS sequence"/>
</dbReference>
<sequence length="303" mass="34069">MFESEFERSRSFPVILVVHDSGGPSAEDVINNIRKKTFSEDFVVLDEETQSKGYRHHLVTKYYETDLLLVPTASPLDASCPQSLLNGVEGVLICFDAKKRDFLKSIPKYANFLKSNQIELGILLCDQLSDEEADGITYREAKQCSKELDVIELARSVDADEEEDPHNPTGYEELHQALRSFLWSSAEVSNVYHRSNGYSTMDLHDDDDDDDPEIPANLRGVPPLNGQEANPEMSEDEISAELANYERLLSEVIQFRSTTSSWSRNERLAYAQEFASLFDDLLGIDSGSDEDRAGDETHETGAK</sequence>
<feature type="region of interest" description="Disordered" evidence="1">
    <location>
        <begin position="199"/>
        <end position="236"/>
    </location>
</feature>
<proteinExistence type="predicted"/>
<reference evidence="3" key="3">
    <citation type="submission" date="2020-05" db="UniProtKB">
        <authorList>
            <consortium name="EnsemblMetazoa"/>
        </authorList>
    </citation>
    <scope>IDENTIFICATION</scope>
    <source>
        <strain evidence="3">Jacobina</strain>
    </source>
</reference>
<name>A0A1B0CK57_LUTLO</name>
<dbReference type="InterPro" id="IPR019341">
    <property type="entry name" value="Alpha/Gamma-adaptin-bd_p34"/>
</dbReference>
<dbReference type="VEuPathDB" id="VectorBase:LLONM1_009196"/>
<dbReference type="EnsemblMetazoa" id="LLOJ004994-RA">
    <property type="protein sequence ID" value="LLOJ004994-PA"/>
    <property type="gene ID" value="LLOJ004994"/>
</dbReference>
<reference evidence="4" key="1">
    <citation type="submission" date="2012-05" db="EMBL/GenBank/DDBJ databases">
        <title>Whole Genome Assembly of Lutzomyia longipalpis.</title>
        <authorList>
            <person name="Richards S."/>
            <person name="Qu C."/>
            <person name="Dillon R."/>
            <person name="Worley K."/>
            <person name="Scherer S."/>
            <person name="Batterton M."/>
            <person name="Taylor A."/>
            <person name="Hawes A."/>
            <person name="Hernandez B."/>
            <person name="Kovar C."/>
            <person name="Mandapat C."/>
            <person name="Pham C."/>
            <person name="Qu C."/>
            <person name="Jing C."/>
            <person name="Bess C."/>
            <person name="Bandaranaike D."/>
            <person name="Ngo D."/>
            <person name="Ongeri F."/>
            <person name="Arias F."/>
            <person name="Lara F."/>
            <person name="Weissenberger G."/>
            <person name="Kamau G."/>
            <person name="Han H."/>
            <person name="Shen H."/>
            <person name="Dinh H."/>
            <person name="Khalil I."/>
            <person name="Jones J."/>
            <person name="Shafer J."/>
            <person name="Jayaseelan J."/>
            <person name="Quiroz J."/>
            <person name="Blankenburg K."/>
            <person name="Nguyen L."/>
            <person name="Jackson L."/>
            <person name="Francisco L."/>
            <person name="Tang L.-Y."/>
            <person name="Pu L.-L."/>
            <person name="Perales L."/>
            <person name="Lorensuhewa L."/>
            <person name="Munidasa M."/>
            <person name="Coyle M."/>
            <person name="Taylor M."/>
            <person name="Puazo M."/>
            <person name="Firestine M."/>
            <person name="Scheel M."/>
            <person name="Javaid M."/>
            <person name="Wang M."/>
            <person name="Li M."/>
            <person name="Tabassum N."/>
            <person name="Saada N."/>
            <person name="Osuji N."/>
            <person name="Aqrawi P."/>
            <person name="Fu Q."/>
            <person name="Thornton R."/>
            <person name="Raj R."/>
            <person name="Goodspeed R."/>
            <person name="Mata R."/>
            <person name="Najjar R."/>
            <person name="Gubbala S."/>
            <person name="Lee S."/>
            <person name="Denson S."/>
            <person name="Patil S."/>
            <person name="Macmil S."/>
            <person name="Qi S."/>
            <person name="Matskevitch T."/>
            <person name="Palculict T."/>
            <person name="Mathew T."/>
            <person name="Vee V."/>
            <person name="Velamala V."/>
            <person name="Korchina V."/>
            <person name="Cai W."/>
            <person name="Liu W."/>
            <person name="Dai W."/>
            <person name="Zou X."/>
            <person name="Zhu Y."/>
            <person name="Zhang Y."/>
            <person name="Wu Y.-Q."/>
            <person name="Xin Y."/>
            <person name="Nazarath L."/>
            <person name="Kovar C."/>
            <person name="Han Y."/>
            <person name="Muzny D."/>
            <person name="Gibbs R."/>
        </authorList>
    </citation>
    <scope>NUCLEOTIDE SEQUENCE [LARGE SCALE GENOMIC DNA]</scope>
    <source>
        <strain evidence="4">Jacobina</strain>
    </source>
</reference>
<evidence type="ECO:0000313" key="3">
    <source>
        <dbReference type="EnsemblMetazoa" id="LLOJ004994-PA"/>
    </source>
</evidence>
<evidence type="ECO:0000313" key="4">
    <source>
        <dbReference type="Proteomes" id="UP000092461"/>
    </source>
</evidence>
<dbReference type="EMBL" id="GITU01004079">
    <property type="protein sequence ID" value="MBC1172782.1"/>
    <property type="molecule type" value="Transcribed_RNA"/>
</dbReference>
<reference evidence="2" key="2">
    <citation type="journal article" date="2020" name="BMC">
        <title>Leishmania infection induces a limited differential gene expression in the sand fly midgut.</title>
        <authorList>
            <person name="Coutinho-Abreu I.V."/>
            <person name="Serafim T.D."/>
            <person name="Meneses C."/>
            <person name="Kamhawi S."/>
            <person name="Oliveira F."/>
            <person name="Valenzuela J.G."/>
        </authorList>
    </citation>
    <scope>NUCLEOTIDE SEQUENCE</scope>
    <source>
        <strain evidence="2">Jacobina</strain>
        <tissue evidence="2">Midgut</tissue>
    </source>
</reference>
<dbReference type="PANTHER" id="PTHR14659:SF1">
    <property type="entry name" value="ALPHA- AND GAMMA-ADAPTIN-BINDING PROTEIN P34"/>
    <property type="match status" value="1"/>
</dbReference>
<dbReference type="PANTHER" id="PTHR14659">
    <property type="entry name" value="ALPHA- AND GAMMA-ADAPTIN-BINDING PROTEIN P34"/>
    <property type="match status" value="1"/>
</dbReference>
<evidence type="ECO:0008006" key="5">
    <source>
        <dbReference type="Google" id="ProtNLM"/>
    </source>
</evidence>
<keyword evidence="4" id="KW-1185">Reference proteome</keyword>
<dbReference type="VEuPathDB" id="VectorBase:LLOJ004994"/>
<evidence type="ECO:0000313" key="2">
    <source>
        <dbReference type="EMBL" id="MBC1172782.1"/>
    </source>
</evidence>
<dbReference type="AlphaFoldDB" id="A0A1B0CK57"/>
<feature type="compositionally biased region" description="Acidic residues" evidence="1">
    <location>
        <begin position="204"/>
        <end position="213"/>
    </location>
</feature>